<evidence type="ECO:0000313" key="2">
    <source>
        <dbReference type="EMBL" id="TDZ67651.1"/>
    </source>
</evidence>
<feature type="compositionally biased region" description="Basic and acidic residues" evidence="1">
    <location>
        <begin position="47"/>
        <end position="56"/>
    </location>
</feature>
<evidence type="ECO:0000313" key="3">
    <source>
        <dbReference type="Proteomes" id="UP000295703"/>
    </source>
</evidence>
<reference evidence="2 3" key="1">
    <citation type="submission" date="2018-12" db="EMBL/GenBank/DDBJ databases">
        <title>Genome sequence and assembly of Colletotrichum trifolii.</title>
        <authorList>
            <person name="Gan P."/>
            <person name="Shirasu K."/>
        </authorList>
    </citation>
    <scope>NUCLEOTIDE SEQUENCE [LARGE SCALE GENOMIC DNA]</scope>
    <source>
        <strain evidence="2 3">543-2</strain>
    </source>
</reference>
<sequence>MDPNPIPEAAPAAAGINKVPETVAAVTDTEAKPAESVATSANPFAEKPADEKKDDAPATTENAAVPSAEPEKLKEPSALSPPTDAPAAETSDEPKPASMEEITDKDGPVAITGIDEPKAVPSEQAAAEADSTTVATSDDPATSAATVTDMGPLDAPVEPSVEEPVKQNAVVEPAIEAELTKDTVMEDSVMEDSVIEKPEPVNGAPSRDVQMTGALNEAEPSGSGEREAAPQAIPPEAKASEPETNEPEITEVKVDSKRKADELETNGTNGAAKEAHDEDKPVEKRAKTGRPGRPPGRPATNGAAKETTSSNKEKESLGQKVAKNVKKVLPPVGKTARKTRSQGPV</sequence>
<feature type="compositionally biased region" description="Basic residues" evidence="1">
    <location>
        <begin position="335"/>
        <end position="345"/>
    </location>
</feature>
<dbReference type="EMBL" id="RYZW01000016">
    <property type="protein sequence ID" value="TDZ67651.1"/>
    <property type="molecule type" value="Genomic_DNA"/>
</dbReference>
<dbReference type="Proteomes" id="UP000295703">
    <property type="component" value="Unassembled WGS sequence"/>
</dbReference>
<organism evidence="2 3">
    <name type="scientific">Colletotrichum trifolii</name>
    <dbReference type="NCBI Taxonomy" id="5466"/>
    <lineage>
        <taxon>Eukaryota</taxon>
        <taxon>Fungi</taxon>
        <taxon>Dikarya</taxon>
        <taxon>Ascomycota</taxon>
        <taxon>Pezizomycotina</taxon>
        <taxon>Sordariomycetes</taxon>
        <taxon>Hypocreomycetidae</taxon>
        <taxon>Glomerellales</taxon>
        <taxon>Glomerellaceae</taxon>
        <taxon>Colletotrichum</taxon>
        <taxon>Colletotrichum orbiculare species complex</taxon>
    </lineage>
</organism>
<feature type="compositionally biased region" description="Basic and acidic residues" evidence="1">
    <location>
        <begin position="273"/>
        <end position="286"/>
    </location>
</feature>
<feature type="region of interest" description="Disordered" evidence="1">
    <location>
        <begin position="1"/>
        <end position="345"/>
    </location>
</feature>
<proteinExistence type="predicted"/>
<comment type="caution">
    <text evidence="2">The sequence shown here is derived from an EMBL/GenBank/DDBJ whole genome shotgun (WGS) entry which is preliminary data.</text>
</comment>
<gene>
    <name evidence="2" type="ORF">CTRI78_v002885</name>
</gene>
<accession>A0A4R8RLP6</accession>
<dbReference type="AlphaFoldDB" id="A0A4R8RLP6"/>
<evidence type="ECO:0000256" key="1">
    <source>
        <dbReference type="SAM" id="MobiDB-lite"/>
    </source>
</evidence>
<feature type="compositionally biased region" description="Low complexity" evidence="1">
    <location>
        <begin position="125"/>
        <end position="149"/>
    </location>
</feature>
<keyword evidence="3" id="KW-1185">Reference proteome</keyword>
<protein>
    <submittedName>
        <fullName evidence="2">Uncharacterized protein</fullName>
    </submittedName>
</protein>
<feature type="compositionally biased region" description="Basic and acidic residues" evidence="1">
    <location>
        <begin position="250"/>
        <end position="262"/>
    </location>
</feature>
<name>A0A4R8RLP6_COLTR</name>